<feature type="compositionally biased region" description="Polar residues" evidence="1">
    <location>
        <begin position="1308"/>
        <end position="1337"/>
    </location>
</feature>
<protein>
    <submittedName>
        <fullName evidence="2">Uncharacterized protein</fullName>
    </submittedName>
</protein>
<feature type="compositionally biased region" description="Low complexity" evidence="1">
    <location>
        <begin position="523"/>
        <end position="534"/>
    </location>
</feature>
<feature type="region of interest" description="Disordered" evidence="1">
    <location>
        <begin position="398"/>
        <end position="446"/>
    </location>
</feature>
<evidence type="ECO:0000313" key="2">
    <source>
        <dbReference type="EMBL" id="PHH71510.1"/>
    </source>
</evidence>
<evidence type="ECO:0000313" key="3">
    <source>
        <dbReference type="Proteomes" id="UP000226431"/>
    </source>
</evidence>
<feature type="region of interest" description="Disordered" evidence="1">
    <location>
        <begin position="247"/>
        <end position="308"/>
    </location>
</feature>
<feature type="compositionally biased region" description="Basic residues" evidence="1">
    <location>
        <begin position="254"/>
        <end position="265"/>
    </location>
</feature>
<feature type="compositionally biased region" description="Basic and acidic residues" evidence="1">
    <location>
        <begin position="279"/>
        <end position="303"/>
    </location>
</feature>
<reference evidence="2 3" key="1">
    <citation type="submission" date="2017-06" db="EMBL/GenBank/DDBJ databases">
        <title>Ant-infecting Ophiocordyceps genomes reveal a high diversity of potential behavioral manipulation genes and a possible major role for enterotoxins.</title>
        <authorList>
            <person name="De Bekker C."/>
            <person name="Evans H.C."/>
            <person name="Brachmann A."/>
            <person name="Hughes D.P."/>
        </authorList>
    </citation>
    <scope>NUCLEOTIDE SEQUENCE [LARGE SCALE GENOMIC DNA]</scope>
    <source>
        <strain evidence="2 3">Map16</strain>
    </source>
</reference>
<dbReference type="Proteomes" id="UP000226431">
    <property type="component" value="Unassembled WGS sequence"/>
</dbReference>
<feature type="compositionally biased region" description="Low complexity" evidence="1">
    <location>
        <begin position="767"/>
        <end position="805"/>
    </location>
</feature>
<dbReference type="OrthoDB" id="4924986at2759"/>
<dbReference type="EMBL" id="NJES01000504">
    <property type="protein sequence ID" value="PHH71510.1"/>
    <property type="molecule type" value="Genomic_DNA"/>
</dbReference>
<feature type="compositionally biased region" description="Basic residues" evidence="1">
    <location>
        <begin position="1487"/>
        <end position="1502"/>
    </location>
</feature>
<feature type="compositionally biased region" description="Low complexity" evidence="1">
    <location>
        <begin position="1338"/>
        <end position="1356"/>
    </location>
</feature>
<feature type="compositionally biased region" description="Basic and acidic residues" evidence="1">
    <location>
        <begin position="1074"/>
        <end position="1091"/>
    </location>
</feature>
<keyword evidence="3" id="KW-1185">Reference proteome</keyword>
<feature type="compositionally biased region" description="Low complexity" evidence="1">
    <location>
        <begin position="889"/>
        <end position="901"/>
    </location>
</feature>
<feature type="compositionally biased region" description="Pro residues" evidence="1">
    <location>
        <begin position="718"/>
        <end position="731"/>
    </location>
</feature>
<evidence type="ECO:0000256" key="1">
    <source>
        <dbReference type="SAM" id="MobiDB-lite"/>
    </source>
</evidence>
<accession>A0A2C5YVF8</accession>
<feature type="compositionally biased region" description="Pro residues" evidence="1">
    <location>
        <begin position="613"/>
        <end position="626"/>
    </location>
</feature>
<feature type="compositionally biased region" description="Basic and acidic residues" evidence="1">
    <location>
        <begin position="1415"/>
        <end position="1428"/>
    </location>
</feature>
<feature type="compositionally biased region" description="Low complexity" evidence="1">
    <location>
        <begin position="732"/>
        <end position="745"/>
    </location>
</feature>
<feature type="compositionally biased region" description="Low complexity" evidence="1">
    <location>
        <begin position="1465"/>
        <end position="1478"/>
    </location>
</feature>
<name>A0A2C5YVF8_9HYPO</name>
<feature type="compositionally biased region" description="Polar residues" evidence="1">
    <location>
        <begin position="1402"/>
        <end position="1414"/>
    </location>
</feature>
<organism evidence="2 3">
    <name type="scientific">Ophiocordyceps camponoti-rufipedis</name>
    <dbReference type="NCBI Taxonomy" id="2004952"/>
    <lineage>
        <taxon>Eukaryota</taxon>
        <taxon>Fungi</taxon>
        <taxon>Dikarya</taxon>
        <taxon>Ascomycota</taxon>
        <taxon>Pezizomycotina</taxon>
        <taxon>Sordariomycetes</taxon>
        <taxon>Hypocreomycetidae</taxon>
        <taxon>Hypocreales</taxon>
        <taxon>Ophiocordycipitaceae</taxon>
        <taxon>Ophiocordyceps</taxon>
    </lineage>
</organism>
<feature type="region of interest" description="Disordered" evidence="1">
    <location>
        <begin position="957"/>
        <end position="1229"/>
    </location>
</feature>
<feature type="compositionally biased region" description="Polar residues" evidence="1">
    <location>
        <begin position="697"/>
        <end position="716"/>
    </location>
</feature>
<feature type="compositionally biased region" description="Acidic residues" evidence="1">
    <location>
        <begin position="508"/>
        <end position="522"/>
    </location>
</feature>
<sequence>MNASSTAGKSFEHPDNSPLPSDFLVVFSNGRLAEQLTSGHGVDVLSTLLRAIAFVLSLMPEGPFDPEKSRRHVRRIEAGPTDTMEVVEQQVGDICDRPSKKFARPGLPPTQDIDSPDYNKLDLPCPKLVRTEAYQAADETPAFAGSPASVAEITRDLMKAKVDISNHFLSLPGESIGREIRLCYSRFRNQVTPAKRAVDKYGRVPDFGIIYGNKLATYASIWHIMKKGASTQDRSITVQTAAITEMTESLSGRRNPRRRLARRGRPALSLLEEVSEPSSPEKESPRTTRKRTAEEDAGGEQKRTRTLPLTAANLERLSVSVPIHHDTCYDQRRLTMIVSQTQADNGSTVGQSDNRTRVFRVPSGTDSTDASDGDSRTTGEAAAIAAPAGQVGPTRVFRVPSYTDSTGTSDEDKPPADTEAQPIPTTLTEQETARPGPWGGAGLGGQSLLARPKWSKLFGDDDDLITPRGPEEVALYQQGFYRRWGTEGIINAAQNSSGASTSAASGPAEEETNSPPADEDTAAPEAASPSTDADNGSFESSLFVDDATDLPEDDEPKDSAADPEPLGPEGDMGSLGEVQPAMSSDTDASLPSDPQQTGEDGPDTASDSGPVTAAPPGPVTATPPGPVTAGPISPEMAGSPIMGSSTQPMDGSDTRPDTPSATGPATAIPTGPVTASPPGPVTAGPISPEMVARSPDMGSSTQPTDGSDTSSATGPVTASPPGPVTASPPGPVTATPTGPDTAASPLSTPQPADGSDLDARPATIDGSRMPSPTSSLLRSLRQLTPSRSTSTRTSPGRPRASPRTLTPRRRRSEPLVRQLFRVQLKRKRDAKPRITITPPARERTSSSPSFERIPSIGQLTDEEIAGFTSPTRPPTAELTTPAVPWRQVATTATAAAAATPARESPARGSQSPGSRRIDPMNFDFFAGASIPSVRRAPTHGYQRTEVPSILGTHLELYGGTPVSPNRPSPPGAALARQTPARGYRRRSGNRRLNALRGDIDWRSPTSPNRPSPTPSAAFARQATAQRSEVRGISEDQNPTVYLGDASRGSIFPRAASPDRLSPPPVAAPAMPAPEHGDQRTEVRRDDARQDDLLSEAPASANRPETPPPPSTLSPIQQLADIARNMRDEEAEAAPSPPTLSPIQQLADIARNMRDEEAEAAPSPPTLSPIQQLADIARNMRDEEAKATPPSPTLSPMQQLAEVACDLSPEAPASVNRPPTPPPPPTLSPVQQLAEMARNMCGGEAEVAIRQENGRLVVQFQLPDSYASVFPAATSETASTDEAPLTNEAPLTGATTGGEALVSDPLPSSAEQQAVTSSAGQQAATPSAEQKAATQSAEQKATTSSAEQQATTSSAEQKAATSPRMPDAIFQDADAVMEEAGLPEPSATQKPAARRRSPLEPRSANSTPSRSASPRSQKDEEMGEAKPTYEADPPAIRRSARIRNQRRAVSPATGAVEGRRGGAGGKAPSRRPAGGSTAKRGGGGVAKPTKKKSAPRGTRSRTG</sequence>
<feature type="compositionally biased region" description="Low complexity" evidence="1">
    <location>
        <begin position="363"/>
        <end position="378"/>
    </location>
</feature>
<feature type="region of interest" description="Disordered" evidence="1">
    <location>
        <begin position="342"/>
        <end position="378"/>
    </location>
</feature>
<feature type="compositionally biased region" description="Low complexity" evidence="1">
    <location>
        <begin position="990"/>
        <end position="1006"/>
    </location>
</feature>
<comment type="caution">
    <text evidence="2">The sequence shown here is derived from an EMBL/GenBank/DDBJ whole genome shotgun (WGS) entry which is preliminary data.</text>
</comment>
<proteinExistence type="predicted"/>
<feature type="compositionally biased region" description="Low complexity" evidence="1">
    <location>
        <begin position="495"/>
        <end position="506"/>
    </location>
</feature>
<feature type="compositionally biased region" description="Polar residues" evidence="1">
    <location>
        <begin position="342"/>
        <end position="353"/>
    </location>
</feature>
<feature type="region of interest" description="Disordered" evidence="1">
    <location>
        <begin position="1272"/>
        <end position="1502"/>
    </location>
</feature>
<feature type="compositionally biased region" description="Pro residues" evidence="1">
    <location>
        <begin position="1217"/>
        <end position="1226"/>
    </location>
</feature>
<feature type="region of interest" description="Disordered" evidence="1">
    <location>
        <begin position="495"/>
        <end position="920"/>
    </location>
</feature>
<feature type="compositionally biased region" description="Low complexity" evidence="1">
    <location>
        <begin position="1272"/>
        <end position="1282"/>
    </location>
</feature>
<feature type="compositionally biased region" description="Low complexity" evidence="1">
    <location>
        <begin position="266"/>
        <end position="278"/>
    </location>
</feature>
<feature type="compositionally biased region" description="Acidic residues" evidence="1">
    <location>
        <begin position="546"/>
        <end position="556"/>
    </location>
</feature>
<feature type="compositionally biased region" description="Polar residues" evidence="1">
    <location>
        <begin position="581"/>
        <end position="598"/>
    </location>
</feature>
<gene>
    <name evidence="2" type="ORF">CDD80_5232</name>
</gene>